<evidence type="ECO:0000313" key="2">
    <source>
        <dbReference type="Proteomes" id="UP000318995"/>
    </source>
</evidence>
<gene>
    <name evidence="1" type="ORF">Pla111_27540</name>
</gene>
<dbReference type="OrthoDB" id="277362at2"/>
<accession>A0A5C5VXJ8</accession>
<evidence type="ECO:0000313" key="1">
    <source>
        <dbReference type="EMBL" id="TWT42449.1"/>
    </source>
</evidence>
<name>A0A5C5VXJ8_9BACT</name>
<comment type="caution">
    <text evidence="1">The sequence shown here is derived from an EMBL/GenBank/DDBJ whole genome shotgun (WGS) entry which is preliminary data.</text>
</comment>
<dbReference type="EMBL" id="SJPH01000007">
    <property type="protein sequence ID" value="TWT42449.1"/>
    <property type="molecule type" value="Genomic_DNA"/>
</dbReference>
<proteinExistence type="predicted"/>
<keyword evidence="2" id="KW-1185">Reference proteome</keyword>
<dbReference type="AlphaFoldDB" id="A0A5C5VXJ8"/>
<protein>
    <submittedName>
        <fullName evidence="1">Uncharacterized protein</fullName>
    </submittedName>
</protein>
<reference evidence="1 2" key="1">
    <citation type="submission" date="2019-02" db="EMBL/GenBank/DDBJ databases">
        <title>Deep-cultivation of Planctomycetes and their phenomic and genomic characterization uncovers novel biology.</title>
        <authorList>
            <person name="Wiegand S."/>
            <person name="Jogler M."/>
            <person name="Boedeker C."/>
            <person name="Pinto D."/>
            <person name="Vollmers J."/>
            <person name="Rivas-Marin E."/>
            <person name="Kohn T."/>
            <person name="Peeters S.H."/>
            <person name="Heuer A."/>
            <person name="Rast P."/>
            <person name="Oberbeckmann S."/>
            <person name="Bunk B."/>
            <person name="Jeske O."/>
            <person name="Meyerdierks A."/>
            <person name="Storesund J.E."/>
            <person name="Kallscheuer N."/>
            <person name="Luecker S."/>
            <person name="Lage O.M."/>
            <person name="Pohl T."/>
            <person name="Merkel B.J."/>
            <person name="Hornburger P."/>
            <person name="Mueller R.-W."/>
            <person name="Bruemmer F."/>
            <person name="Labrenz M."/>
            <person name="Spormann A.M."/>
            <person name="Op Den Camp H."/>
            <person name="Overmann J."/>
            <person name="Amann R."/>
            <person name="Jetten M.S.M."/>
            <person name="Mascher T."/>
            <person name="Medema M.H."/>
            <person name="Devos D.P."/>
            <person name="Kaster A.-K."/>
            <person name="Ovreas L."/>
            <person name="Rohde M."/>
            <person name="Galperin M.Y."/>
            <person name="Jogler C."/>
        </authorList>
    </citation>
    <scope>NUCLEOTIDE SEQUENCE [LARGE SCALE GENOMIC DNA]</scope>
    <source>
        <strain evidence="1 2">Pla111</strain>
    </source>
</reference>
<sequence>MTNPVFHRMRFTPLVGRGWPLAIALVGLLAMPAAGQVFNAGPADSALFDTVINLPPAPSISSGQSIGGDGQTTQVNLGDGGFIGSLFDVLEGGELNMTGGRISTAIDVRSGGEFNLSGGSIGFTGQAFSGSFVTITGGLINQGFEALAGSTVLLKGGAVSRRFEARAGSGVEIFGQDFLLNGVAIPAANLANVSLADTDVLTGVLEDGSTFIFSPQAQDVILDVKLTQSALPGPADTTPIVVDTANPVRPSGVRAGQTFTLRAGGELPINFEAVDATVNIEGGVLGDHSGFSRSTVNVSGGFVDAFSNAYAGATLHLTGGEWGRFSDAHSGSVVNVSGGTLGNFFEAQAGSTININQGVVSRSLTALAGSNVDITGGAIGFDFDLQAGSDAELFGGEFRLNGEAFTGSTLTLGDNDVFTATLADGSSHIFAGNRSDDIVGLKLTPVELPTLDTTPQVISTADHGRPSGLRAGQTLTVVEGGVLGNFFEMVDGSTVSICPPAELPAATASPLHRFTTPRGRVNPG</sequence>
<dbReference type="Proteomes" id="UP000318995">
    <property type="component" value="Unassembled WGS sequence"/>
</dbReference>
<dbReference type="RefSeq" id="WP_146574979.1">
    <property type="nucleotide sequence ID" value="NZ_SJPH01000007.1"/>
</dbReference>
<organism evidence="1 2">
    <name type="scientific">Botrimarina hoheduenensis</name>
    <dbReference type="NCBI Taxonomy" id="2528000"/>
    <lineage>
        <taxon>Bacteria</taxon>
        <taxon>Pseudomonadati</taxon>
        <taxon>Planctomycetota</taxon>
        <taxon>Planctomycetia</taxon>
        <taxon>Pirellulales</taxon>
        <taxon>Lacipirellulaceae</taxon>
        <taxon>Botrimarina</taxon>
    </lineage>
</organism>